<proteinExistence type="predicted"/>
<comment type="caution">
    <text evidence="1">The sequence shown here is derived from an EMBL/GenBank/DDBJ whole genome shotgun (WGS) entry which is preliminary data.</text>
</comment>
<evidence type="ECO:0000313" key="1">
    <source>
        <dbReference type="EMBL" id="RML43900.1"/>
    </source>
</evidence>
<dbReference type="AlphaFoldDB" id="A0A3M2VXF8"/>
<gene>
    <name evidence="1" type="ORF">ALQ95_02619</name>
</gene>
<protein>
    <submittedName>
        <fullName evidence="1">Uncharacterized protein</fullName>
    </submittedName>
</protein>
<organism evidence="1 2">
    <name type="scientific">Pseudomonas syringae pv. ribicola</name>
    <dbReference type="NCBI Taxonomy" id="55398"/>
    <lineage>
        <taxon>Bacteria</taxon>
        <taxon>Pseudomonadati</taxon>
        <taxon>Pseudomonadota</taxon>
        <taxon>Gammaproteobacteria</taxon>
        <taxon>Pseudomonadales</taxon>
        <taxon>Pseudomonadaceae</taxon>
        <taxon>Pseudomonas</taxon>
    </lineage>
</organism>
<name>A0A3M2VXF8_PSESI</name>
<evidence type="ECO:0000313" key="2">
    <source>
        <dbReference type="Proteomes" id="UP000280292"/>
    </source>
</evidence>
<accession>A0A3M2VXF8</accession>
<reference evidence="1 2" key="1">
    <citation type="submission" date="2018-08" db="EMBL/GenBank/DDBJ databases">
        <title>Recombination of ecologically and evolutionarily significant loci maintains genetic cohesion in the Pseudomonas syringae species complex.</title>
        <authorList>
            <person name="Dillon M."/>
            <person name="Thakur S."/>
            <person name="Almeida R.N.D."/>
            <person name="Weir B.S."/>
            <person name="Guttman D.S."/>
        </authorList>
    </citation>
    <scope>NUCLEOTIDE SEQUENCE [LARGE SCALE GENOMIC DNA]</scope>
    <source>
        <strain evidence="1 2">ICMP 3883</strain>
    </source>
</reference>
<dbReference type="Proteomes" id="UP000280292">
    <property type="component" value="Unassembled WGS sequence"/>
</dbReference>
<dbReference type="EMBL" id="RBNR01000160">
    <property type="protein sequence ID" value="RML43900.1"/>
    <property type="molecule type" value="Genomic_DNA"/>
</dbReference>
<sequence>MAMKPVIRQGDTLQEYGGEELEGHYECLFFMRCSIQGADKMLPLPGDPPILAKKRHPPCRFPLPQRKCLAAFLALPPLRCL</sequence>